<gene>
    <name evidence="1" type="ORF">CDES_14605</name>
</gene>
<dbReference type="EMBL" id="CP009222">
    <property type="protein sequence ID" value="ALC07217.1"/>
    <property type="molecule type" value="Genomic_DNA"/>
</dbReference>
<dbReference type="Proteomes" id="UP000068067">
    <property type="component" value="Plasmid pCdes2"/>
</dbReference>
<keyword evidence="1" id="KW-0614">Plasmid</keyword>
<protein>
    <submittedName>
        <fullName evidence="1">Uncharacterized protein</fullName>
    </submittedName>
</protein>
<dbReference type="AlphaFoldDB" id="A0A0M4CSC2"/>
<organism evidence="1 2">
    <name type="scientific">Corynebacterium deserti GIMN1.010</name>
    <dbReference type="NCBI Taxonomy" id="931089"/>
    <lineage>
        <taxon>Bacteria</taxon>
        <taxon>Bacillati</taxon>
        <taxon>Actinomycetota</taxon>
        <taxon>Actinomycetes</taxon>
        <taxon>Mycobacteriales</taxon>
        <taxon>Corynebacteriaceae</taxon>
        <taxon>Corynebacterium</taxon>
    </lineage>
</organism>
<dbReference type="KEGG" id="cdx:CDES_14605"/>
<accession>A0A0M4CSC2</accession>
<keyword evidence="2" id="KW-1185">Reference proteome</keyword>
<proteinExistence type="predicted"/>
<geneLocation type="plasmid" evidence="1 2">
    <name>pCdes2</name>
</geneLocation>
<evidence type="ECO:0000313" key="2">
    <source>
        <dbReference type="Proteomes" id="UP000068067"/>
    </source>
</evidence>
<sequence>MPANGVVAGAPAENVPATDQLVRKRLGILEDFPLHRGIERLRERVVRTGADCSHRLPDSEVITGVLECMRGVNASVVRVKNRALQVSTLALRHF</sequence>
<reference evidence="1 2" key="1">
    <citation type="submission" date="2014-08" db="EMBL/GenBank/DDBJ databases">
        <title>Complete genome sequence of Corynebacterium deserti GIMN1.010 (=DSM 45689), isolated from desert sand in western China.</title>
        <authorList>
            <person name="Ruckert C."/>
            <person name="Albersmeier A."/>
            <person name="Kalinowski J."/>
        </authorList>
    </citation>
    <scope>NUCLEOTIDE SEQUENCE [LARGE SCALE GENOMIC DNA]</scope>
    <source>
        <strain evidence="1 2">GIMN1.010</strain>
        <plasmid evidence="1 2">pCdes2</plasmid>
    </source>
</reference>
<evidence type="ECO:0000313" key="1">
    <source>
        <dbReference type="EMBL" id="ALC07217.1"/>
    </source>
</evidence>
<name>A0A0M4CSC2_9CORY</name>